<evidence type="ECO:0000256" key="8">
    <source>
        <dbReference type="ARBA" id="ARBA00023125"/>
    </source>
</evidence>
<dbReference type="GO" id="GO:0043139">
    <property type="term" value="F:5'-3' DNA helicase activity"/>
    <property type="evidence" value="ECO:0007669"/>
    <property type="project" value="UniProtKB-EC"/>
</dbReference>
<dbReference type="InterPro" id="IPR036185">
    <property type="entry name" value="DNA_heli_DnaB-like_N_sf"/>
</dbReference>
<dbReference type="SUPFAM" id="SSF52540">
    <property type="entry name" value="P-loop containing nucleoside triphosphate hydrolases"/>
    <property type="match status" value="1"/>
</dbReference>
<dbReference type="PANTHER" id="PTHR30153">
    <property type="entry name" value="REPLICATIVE DNA HELICASE DNAB"/>
    <property type="match status" value="1"/>
</dbReference>
<dbReference type="EC" id="5.6.2.3" evidence="10"/>
<dbReference type="RefSeq" id="WP_112768612.1">
    <property type="nucleotide sequence ID" value="NZ_CP063191.1"/>
</dbReference>
<dbReference type="OrthoDB" id="9773982at2"/>
<dbReference type="Gene3D" id="1.10.860.10">
    <property type="entry name" value="DNAb Helicase, Chain A"/>
    <property type="match status" value="1"/>
</dbReference>
<reference evidence="13 14" key="1">
    <citation type="journal article" date="2018" name="Syst. Appl. Microbiol.">
        <title>Corynebacterium heidelbergense sp. nov., isolated from the preen glands of Egyptian geese (Alopochen aegyptiacus).</title>
        <authorList>
            <person name="Braun M.S."/>
            <person name="Wang E."/>
            <person name="Zimmermann S."/>
            <person name="Wink M."/>
        </authorList>
    </citation>
    <scope>NUCLEOTIDE SEQUENCE [LARGE SCALE GENOMIC DNA]</scope>
    <source>
        <strain evidence="13 14">DSM 104638</strain>
    </source>
</reference>
<evidence type="ECO:0000256" key="2">
    <source>
        <dbReference type="ARBA" id="ARBA00022515"/>
    </source>
</evidence>
<comment type="similarity">
    <text evidence="1">Belongs to the helicase family. DnaB subfamily.</text>
</comment>
<proteinExistence type="inferred from homology"/>
<dbReference type="GO" id="GO:0005524">
    <property type="term" value="F:ATP binding"/>
    <property type="evidence" value="ECO:0007669"/>
    <property type="project" value="UniProtKB-KW"/>
</dbReference>
<dbReference type="EMBL" id="PHQP01000003">
    <property type="protein sequence ID" value="RAV34896.1"/>
    <property type="molecule type" value="Genomic_DNA"/>
</dbReference>
<keyword evidence="3" id="KW-0235">DNA replication</keyword>
<dbReference type="GO" id="GO:1990077">
    <property type="term" value="C:primosome complex"/>
    <property type="evidence" value="ECO:0007669"/>
    <property type="project" value="UniProtKB-KW"/>
</dbReference>
<dbReference type="InterPro" id="IPR007693">
    <property type="entry name" value="DNA_helicase_DnaB-like_N"/>
</dbReference>
<dbReference type="PANTHER" id="PTHR30153:SF2">
    <property type="entry name" value="REPLICATIVE DNA HELICASE"/>
    <property type="match status" value="1"/>
</dbReference>
<evidence type="ECO:0000256" key="4">
    <source>
        <dbReference type="ARBA" id="ARBA00022741"/>
    </source>
</evidence>
<keyword evidence="6 13" id="KW-0347">Helicase</keyword>
<keyword evidence="7" id="KW-0067">ATP-binding</keyword>
<dbReference type="InterPro" id="IPR003593">
    <property type="entry name" value="AAA+_ATPase"/>
</dbReference>
<dbReference type="InterPro" id="IPR027417">
    <property type="entry name" value="P-loop_NTPase"/>
</dbReference>
<evidence type="ECO:0000256" key="1">
    <source>
        <dbReference type="ARBA" id="ARBA00008428"/>
    </source>
</evidence>
<dbReference type="Proteomes" id="UP000251047">
    <property type="component" value="Unassembled WGS sequence"/>
</dbReference>
<accession>A0A364VEA7</accession>
<dbReference type="InterPro" id="IPR016136">
    <property type="entry name" value="DNA_helicase_N/primase_C"/>
</dbReference>
<evidence type="ECO:0000256" key="11">
    <source>
        <dbReference type="ARBA" id="ARBA00048954"/>
    </source>
</evidence>
<evidence type="ECO:0000256" key="7">
    <source>
        <dbReference type="ARBA" id="ARBA00022840"/>
    </source>
</evidence>
<dbReference type="InterPro" id="IPR007694">
    <property type="entry name" value="DNA_helicase_DnaB-like_C"/>
</dbReference>
<keyword evidence="5" id="KW-0378">Hydrolase</keyword>
<evidence type="ECO:0000313" key="14">
    <source>
        <dbReference type="Proteomes" id="UP000251047"/>
    </source>
</evidence>
<evidence type="ECO:0000256" key="5">
    <source>
        <dbReference type="ARBA" id="ARBA00022801"/>
    </source>
</evidence>
<sequence length="432" mass="47143">MAGDSEKAILGCLLNSPATIPTTVETLKPTDLLKPSHAAIYQAIITLWRDGNPVDPITTASELDRRGDLDRVGGALYLHDLTVTACMPASIDYHTRLVVEAARRWRLKQAGARIAQLADSDAPLSEIDHIIQQQLLESAEDDVDSPRLITEGIDELLDGLSDGATARGLPSGFAELDDITGGFRPGQMVIMAARPGVGKSTLAVDIMRELSLRGRIPTLLFSLEMSRAEVQERIISAESDVLLSKLRGTMPLDEGDWERIGDHRDKLTDAPMLIDDSPRLTMLDIIAKSRAAVQCNGVQLIVVDYLQLLKSGTKAESRQAEVSEISRQLKLLAKQLKVPIIAIAQLNRGVESRGDDALPRASDLRESGSLEQDADMVLLIHRPDATNPDHERAGEADVIVAKNRGGRVSTATVANQLHFARFSDYRAPSFRY</sequence>
<dbReference type="SUPFAM" id="SSF48024">
    <property type="entry name" value="N-terminal domain of DnaB helicase"/>
    <property type="match status" value="1"/>
</dbReference>
<dbReference type="Pfam" id="PF00772">
    <property type="entry name" value="DnaB"/>
    <property type="match status" value="1"/>
</dbReference>
<evidence type="ECO:0000256" key="10">
    <source>
        <dbReference type="ARBA" id="ARBA00044969"/>
    </source>
</evidence>
<evidence type="ECO:0000256" key="3">
    <source>
        <dbReference type="ARBA" id="ARBA00022705"/>
    </source>
</evidence>
<comment type="caution">
    <text evidence="13">The sequence shown here is derived from an EMBL/GenBank/DDBJ whole genome shotgun (WGS) entry which is preliminary data.</text>
</comment>
<keyword evidence="4" id="KW-0547">Nucleotide-binding</keyword>
<evidence type="ECO:0000256" key="6">
    <source>
        <dbReference type="ARBA" id="ARBA00022806"/>
    </source>
</evidence>
<keyword evidence="9" id="KW-0413">Isomerase</keyword>
<dbReference type="GO" id="GO:0005829">
    <property type="term" value="C:cytosol"/>
    <property type="evidence" value="ECO:0007669"/>
    <property type="project" value="TreeGrafter"/>
</dbReference>
<dbReference type="GO" id="GO:0003677">
    <property type="term" value="F:DNA binding"/>
    <property type="evidence" value="ECO:0007669"/>
    <property type="project" value="UniProtKB-KW"/>
</dbReference>
<dbReference type="PROSITE" id="PS51199">
    <property type="entry name" value="SF4_HELICASE"/>
    <property type="match status" value="1"/>
</dbReference>
<evidence type="ECO:0000313" key="13">
    <source>
        <dbReference type="EMBL" id="RAV34896.1"/>
    </source>
</evidence>
<dbReference type="Pfam" id="PF03796">
    <property type="entry name" value="DnaB_C"/>
    <property type="match status" value="1"/>
</dbReference>
<dbReference type="AlphaFoldDB" id="A0A364VEA7"/>
<comment type="catalytic activity">
    <reaction evidence="11">
        <text>ATP + H2O = ADP + phosphate + H(+)</text>
        <dbReference type="Rhea" id="RHEA:13065"/>
        <dbReference type="ChEBI" id="CHEBI:15377"/>
        <dbReference type="ChEBI" id="CHEBI:15378"/>
        <dbReference type="ChEBI" id="CHEBI:30616"/>
        <dbReference type="ChEBI" id="CHEBI:43474"/>
        <dbReference type="ChEBI" id="CHEBI:456216"/>
        <dbReference type="EC" id="5.6.2.3"/>
    </reaction>
</comment>
<name>A0A364VEA7_9CORY</name>
<gene>
    <name evidence="13" type="ORF">CWC39_00725</name>
</gene>
<evidence type="ECO:0000256" key="9">
    <source>
        <dbReference type="ARBA" id="ARBA00023235"/>
    </source>
</evidence>
<keyword evidence="8" id="KW-0238">DNA-binding</keyword>
<keyword evidence="2" id="KW-0639">Primosome</keyword>
<organism evidence="13 14">
    <name type="scientific">Corynebacterium heidelbergense</name>
    <dbReference type="NCBI Taxonomy" id="2055947"/>
    <lineage>
        <taxon>Bacteria</taxon>
        <taxon>Bacillati</taxon>
        <taxon>Actinomycetota</taxon>
        <taxon>Actinomycetes</taxon>
        <taxon>Mycobacteriales</taxon>
        <taxon>Corynebacteriaceae</taxon>
        <taxon>Corynebacterium</taxon>
    </lineage>
</organism>
<dbReference type="SMART" id="SM00382">
    <property type="entry name" value="AAA"/>
    <property type="match status" value="1"/>
</dbReference>
<protein>
    <recommendedName>
        <fullName evidence="10">DNA 5'-3' helicase</fullName>
        <ecNumber evidence="10">5.6.2.3</ecNumber>
    </recommendedName>
</protein>
<dbReference type="GO" id="GO:0006269">
    <property type="term" value="P:DNA replication, synthesis of primer"/>
    <property type="evidence" value="ECO:0007669"/>
    <property type="project" value="UniProtKB-KW"/>
</dbReference>
<evidence type="ECO:0000259" key="12">
    <source>
        <dbReference type="PROSITE" id="PS51199"/>
    </source>
</evidence>
<dbReference type="Gene3D" id="3.40.50.300">
    <property type="entry name" value="P-loop containing nucleotide triphosphate hydrolases"/>
    <property type="match status" value="1"/>
</dbReference>
<dbReference type="CDD" id="cd00984">
    <property type="entry name" value="DnaB_C"/>
    <property type="match status" value="1"/>
</dbReference>
<feature type="domain" description="SF4 helicase" evidence="12">
    <location>
        <begin position="162"/>
        <end position="429"/>
    </location>
</feature>
<dbReference type="GO" id="GO:0016787">
    <property type="term" value="F:hydrolase activity"/>
    <property type="evidence" value="ECO:0007669"/>
    <property type="project" value="UniProtKB-KW"/>
</dbReference>